<dbReference type="AlphaFoldDB" id="A0A2B7YA72"/>
<accession>A0A2B7YA72</accession>
<evidence type="ECO:0000256" key="3">
    <source>
        <dbReference type="ARBA" id="ARBA00023136"/>
    </source>
</evidence>
<evidence type="ECO:0000256" key="2">
    <source>
        <dbReference type="ARBA" id="ARBA00022989"/>
    </source>
</evidence>
<evidence type="ECO:0000313" key="7">
    <source>
        <dbReference type="Proteomes" id="UP000224634"/>
    </source>
</evidence>
<keyword evidence="2 4" id="KW-1133">Transmembrane helix</keyword>
<comment type="subcellular location">
    <subcellularLocation>
        <location evidence="4">Membrane</location>
        <topology evidence="4">Multi-pass membrane protein</topology>
    </subcellularLocation>
</comment>
<keyword evidence="4" id="KW-0406">Ion transport</keyword>
<keyword evidence="1 4" id="KW-0812">Transmembrane</keyword>
<feature type="transmembrane region" description="Helical" evidence="4">
    <location>
        <begin position="140"/>
        <end position="156"/>
    </location>
</feature>
<dbReference type="GO" id="GO:0016020">
    <property type="term" value="C:membrane"/>
    <property type="evidence" value="ECO:0007669"/>
    <property type="project" value="UniProtKB-SubCell"/>
</dbReference>
<proteinExistence type="inferred from homology"/>
<reference evidence="6 7" key="1">
    <citation type="submission" date="2017-10" db="EMBL/GenBank/DDBJ databases">
        <title>Comparative genomics in systemic dimorphic fungi from Ajellomycetaceae.</title>
        <authorList>
            <person name="Munoz J.F."/>
            <person name="Mcewen J.G."/>
            <person name="Clay O.K."/>
            <person name="Cuomo C.A."/>
        </authorList>
    </citation>
    <scope>NUCLEOTIDE SEQUENCE [LARGE SCALE GENOMIC DNA]</scope>
    <source>
        <strain evidence="6 7">UAMH7299</strain>
    </source>
</reference>
<dbReference type="Pfam" id="PF04145">
    <property type="entry name" value="Ctr"/>
    <property type="match status" value="1"/>
</dbReference>
<dbReference type="InterPro" id="IPR007274">
    <property type="entry name" value="Cop_transporter"/>
</dbReference>
<keyword evidence="7" id="KW-1185">Reference proteome</keyword>
<keyword evidence="4" id="KW-0187">Copper transport</keyword>
<feature type="region of interest" description="Disordered" evidence="5">
    <location>
        <begin position="83"/>
        <end position="111"/>
    </location>
</feature>
<dbReference type="OrthoDB" id="161814at2759"/>
<dbReference type="PANTHER" id="PTHR12483">
    <property type="entry name" value="SOLUTE CARRIER FAMILY 31 COPPER TRANSPORTERS"/>
    <property type="match status" value="1"/>
</dbReference>
<evidence type="ECO:0000256" key="1">
    <source>
        <dbReference type="ARBA" id="ARBA00022692"/>
    </source>
</evidence>
<evidence type="ECO:0000313" key="6">
    <source>
        <dbReference type="EMBL" id="PGH18155.1"/>
    </source>
</evidence>
<protein>
    <recommendedName>
        <fullName evidence="4">Copper transport protein</fullName>
    </recommendedName>
</protein>
<dbReference type="Proteomes" id="UP000224634">
    <property type="component" value="Unassembled WGS sequence"/>
</dbReference>
<feature type="compositionally biased region" description="Polar residues" evidence="5">
    <location>
        <begin position="98"/>
        <end position="111"/>
    </location>
</feature>
<dbReference type="GO" id="GO:0005375">
    <property type="term" value="F:copper ion transmembrane transporter activity"/>
    <property type="evidence" value="ECO:0007669"/>
    <property type="project" value="UniProtKB-UniRule"/>
</dbReference>
<comment type="caution">
    <text evidence="6">The sequence shown here is derived from an EMBL/GenBank/DDBJ whole genome shotgun (WGS) entry which is preliminary data.</text>
</comment>
<gene>
    <name evidence="6" type="ORF">AJ80_04542</name>
</gene>
<dbReference type="EMBL" id="PDNA01000059">
    <property type="protein sequence ID" value="PGH18155.1"/>
    <property type="molecule type" value="Genomic_DNA"/>
</dbReference>
<keyword evidence="4" id="KW-0186">Copper</keyword>
<evidence type="ECO:0000256" key="4">
    <source>
        <dbReference type="RuleBase" id="RU367022"/>
    </source>
</evidence>
<sequence>MDHSMHSTDHGHGDMDGDTCDMNMLFTWSSKNLCIIFRQWRVTGTFSLLLSLVAIVLLTAGYEAVREITRRYEASRRPVVKDTVPGQYTDQDAEIPPDNTTHPDNTLPTSSFTDRVVHQESTSSLLLTARRAGGERRSKVVLATLYAIQVFYSFFIM</sequence>
<evidence type="ECO:0000256" key="5">
    <source>
        <dbReference type="SAM" id="MobiDB-lite"/>
    </source>
</evidence>
<dbReference type="STRING" id="1447883.A0A2B7YA72"/>
<comment type="similarity">
    <text evidence="4">Belongs to the copper transporter (Ctr) (TC 1.A.56) family. SLC31A subfamily.</text>
</comment>
<keyword evidence="4" id="KW-0813">Transport</keyword>
<organism evidence="6 7">
    <name type="scientific">Polytolypa hystricis (strain UAMH7299)</name>
    <dbReference type="NCBI Taxonomy" id="1447883"/>
    <lineage>
        <taxon>Eukaryota</taxon>
        <taxon>Fungi</taxon>
        <taxon>Dikarya</taxon>
        <taxon>Ascomycota</taxon>
        <taxon>Pezizomycotina</taxon>
        <taxon>Eurotiomycetes</taxon>
        <taxon>Eurotiomycetidae</taxon>
        <taxon>Onygenales</taxon>
        <taxon>Onygenales incertae sedis</taxon>
        <taxon>Polytolypa</taxon>
    </lineage>
</organism>
<feature type="transmembrane region" description="Helical" evidence="4">
    <location>
        <begin position="46"/>
        <end position="65"/>
    </location>
</feature>
<name>A0A2B7YA72_POLH7</name>
<dbReference type="PANTHER" id="PTHR12483:SF115">
    <property type="entry name" value="COPPER TRANSPORT PROTEIN"/>
    <property type="match status" value="1"/>
</dbReference>
<keyword evidence="3 4" id="KW-0472">Membrane</keyword>